<evidence type="ECO:0000259" key="1">
    <source>
        <dbReference type="Pfam" id="PF12222"/>
    </source>
</evidence>
<dbReference type="AlphaFoldDB" id="A0A8A3PDQ9"/>
<evidence type="ECO:0000313" key="3">
    <source>
        <dbReference type="Proteomes" id="UP000672032"/>
    </source>
</evidence>
<reference evidence="2" key="1">
    <citation type="submission" date="2020-10" db="EMBL/GenBank/DDBJ databases">
        <title>Genome Sequence of Monilinia vaccinii-corymbosi Sheds Light on Mummy Berry Disease Infection of Blueberry and Mating Type.</title>
        <authorList>
            <person name="Yow A.G."/>
            <person name="Zhang Y."/>
            <person name="Bansal K."/>
            <person name="Eacker S.M."/>
            <person name="Sullivan S."/>
            <person name="Liachko I."/>
            <person name="Cubeta M.A."/>
            <person name="Rollins J.A."/>
            <person name="Ashrafi H."/>
        </authorList>
    </citation>
    <scope>NUCLEOTIDE SEQUENCE</scope>
    <source>
        <strain evidence="2">RL-1</strain>
    </source>
</reference>
<dbReference type="InterPro" id="IPR056948">
    <property type="entry name" value="PNGaseA_N"/>
</dbReference>
<name>A0A8A3PDQ9_9HELO</name>
<feature type="domain" description="Peptide N-acetyl-beta-D-glucosaminyl asparaginase amidase A N-terminal" evidence="1">
    <location>
        <begin position="21"/>
        <end position="69"/>
    </location>
</feature>
<proteinExistence type="predicted"/>
<accession>A0A8A3PDQ9</accession>
<dbReference type="EMBL" id="CP063407">
    <property type="protein sequence ID" value="QSZ33327.1"/>
    <property type="molecule type" value="Genomic_DNA"/>
</dbReference>
<protein>
    <recommendedName>
        <fullName evidence="1">Peptide N-acetyl-beta-D-glucosaminyl asparaginase amidase A N-terminal domain-containing protein</fullName>
    </recommendedName>
</protein>
<dbReference type="Proteomes" id="UP000672032">
    <property type="component" value="Chromosome 3"/>
</dbReference>
<keyword evidence="3" id="KW-1185">Reference proteome</keyword>
<evidence type="ECO:0000313" key="2">
    <source>
        <dbReference type="EMBL" id="QSZ33327.1"/>
    </source>
</evidence>
<organism evidence="2 3">
    <name type="scientific">Monilinia vaccinii-corymbosi</name>
    <dbReference type="NCBI Taxonomy" id="61207"/>
    <lineage>
        <taxon>Eukaryota</taxon>
        <taxon>Fungi</taxon>
        <taxon>Dikarya</taxon>
        <taxon>Ascomycota</taxon>
        <taxon>Pezizomycotina</taxon>
        <taxon>Leotiomycetes</taxon>
        <taxon>Helotiales</taxon>
        <taxon>Sclerotiniaceae</taxon>
        <taxon>Monilinia</taxon>
    </lineage>
</organism>
<sequence length="170" mass="18888">MFPRNAARAVFTLSSTDQGIKAAVFNGPFSITSTAGVAPGLWIPIVGINGFDVKEYEIDIRTQLAIFCARNVLDDEGRAMTGSDMSVDMKPSTLLYYRNISTSSHNKCDGIEKSLYEHHITAIHTHAHAHANRKDSLYIALHCIASLIGTYTAPYTQRSSRKRREQEENL</sequence>
<dbReference type="Pfam" id="PF12222">
    <property type="entry name" value="PNGaseA"/>
    <property type="match status" value="1"/>
</dbReference>
<gene>
    <name evidence="2" type="ORF">DSL72_002915</name>
</gene>